<proteinExistence type="predicted"/>
<sequence length="148" mass="16517">MTARSRAQRRVDTESRLNADTTLWLATGSQHGGTPQLLPVPFLWHDSVVVLSAGASTLTARNLETTGYVRLALGDPLDVVIVDGFAEARRSLADEVAAAFVRKLSWDPREEADPQLWFVIQPQRVLVWRTAEEEADRTIFRDGSWLTS</sequence>
<protein>
    <submittedName>
        <fullName evidence="2">Pyridoxamine 5'-phosphate oxidase family protein</fullName>
    </submittedName>
</protein>
<evidence type="ECO:0000313" key="2">
    <source>
        <dbReference type="EMBL" id="MFC3761668.1"/>
    </source>
</evidence>
<gene>
    <name evidence="2" type="ORF">ACFOUW_12545</name>
</gene>
<dbReference type="Pfam" id="PF01243">
    <property type="entry name" value="PNPOx_N"/>
    <property type="match status" value="1"/>
</dbReference>
<name>A0ABV7Y995_9ACTN</name>
<accession>A0ABV7Y995</accession>
<dbReference type="Gene3D" id="2.30.110.10">
    <property type="entry name" value="Electron Transport, Fmn-binding Protein, Chain A"/>
    <property type="match status" value="1"/>
</dbReference>
<evidence type="ECO:0000313" key="3">
    <source>
        <dbReference type="Proteomes" id="UP001595699"/>
    </source>
</evidence>
<feature type="domain" description="Pyridoxamine 5'-phosphate oxidase N-terminal" evidence="1">
    <location>
        <begin position="16"/>
        <end position="128"/>
    </location>
</feature>
<dbReference type="SUPFAM" id="SSF50475">
    <property type="entry name" value="FMN-binding split barrel"/>
    <property type="match status" value="1"/>
</dbReference>
<reference evidence="3" key="1">
    <citation type="journal article" date="2019" name="Int. J. Syst. Evol. Microbiol.">
        <title>The Global Catalogue of Microorganisms (GCM) 10K type strain sequencing project: providing services to taxonomists for standard genome sequencing and annotation.</title>
        <authorList>
            <consortium name="The Broad Institute Genomics Platform"/>
            <consortium name="The Broad Institute Genome Sequencing Center for Infectious Disease"/>
            <person name="Wu L."/>
            <person name="Ma J."/>
        </authorList>
    </citation>
    <scope>NUCLEOTIDE SEQUENCE [LARGE SCALE GENOMIC DNA]</scope>
    <source>
        <strain evidence="3">CGMCC 4.7241</strain>
    </source>
</reference>
<dbReference type="Proteomes" id="UP001595699">
    <property type="component" value="Unassembled WGS sequence"/>
</dbReference>
<comment type="caution">
    <text evidence="2">The sequence shown here is derived from an EMBL/GenBank/DDBJ whole genome shotgun (WGS) entry which is preliminary data.</text>
</comment>
<keyword evidence="3" id="KW-1185">Reference proteome</keyword>
<dbReference type="RefSeq" id="WP_205114270.1">
    <property type="nucleotide sequence ID" value="NZ_JAFBCM010000001.1"/>
</dbReference>
<dbReference type="InterPro" id="IPR012349">
    <property type="entry name" value="Split_barrel_FMN-bd"/>
</dbReference>
<dbReference type="EMBL" id="JBHRZH010000009">
    <property type="protein sequence ID" value="MFC3761668.1"/>
    <property type="molecule type" value="Genomic_DNA"/>
</dbReference>
<organism evidence="2 3">
    <name type="scientific">Tenggerimyces flavus</name>
    <dbReference type="NCBI Taxonomy" id="1708749"/>
    <lineage>
        <taxon>Bacteria</taxon>
        <taxon>Bacillati</taxon>
        <taxon>Actinomycetota</taxon>
        <taxon>Actinomycetes</taxon>
        <taxon>Propionibacteriales</taxon>
        <taxon>Nocardioidaceae</taxon>
        <taxon>Tenggerimyces</taxon>
    </lineage>
</organism>
<evidence type="ECO:0000259" key="1">
    <source>
        <dbReference type="Pfam" id="PF01243"/>
    </source>
</evidence>
<dbReference type="InterPro" id="IPR011576">
    <property type="entry name" value="Pyridox_Oxase_N"/>
</dbReference>